<comment type="subcellular location">
    <subcellularLocation>
        <location evidence="2">Cytoplasm</location>
    </subcellularLocation>
    <subcellularLocation>
        <location evidence="1">Nucleus</location>
    </subcellularLocation>
</comment>
<dbReference type="FunFam" id="3.40.109.10:FF:000001">
    <property type="entry name" value="Nitroreductase family"/>
    <property type="match status" value="1"/>
</dbReference>
<dbReference type="Proteomes" id="UP000504637">
    <property type="component" value="Unplaced"/>
</dbReference>
<evidence type="ECO:0000256" key="1">
    <source>
        <dbReference type="ARBA" id="ARBA00004123"/>
    </source>
</evidence>
<dbReference type="InterPro" id="IPR029479">
    <property type="entry name" value="Nitroreductase"/>
</dbReference>
<protein>
    <submittedName>
        <fullName evidence="9">Nitroreductase</fullName>
    </submittedName>
</protein>
<keyword evidence="4" id="KW-0963">Cytoplasm</keyword>
<dbReference type="GeneID" id="54360830"/>
<keyword evidence="5" id="KW-0560">Oxidoreductase</keyword>
<sequence>MSSQLTLPQAAHERRSIYQLQKASTISDARIKEIVHDAIREVPSSFNSQSTRLVVLVKDEHDKFWDIVTDVLKSIVPEDKWESTAGRLAGFKGGYGTILFYEDPEPIKSLQTNLPLYADRFPVWSEHTSAMHQYYLWTALEAEGLGANLQHYNPLPDQKAAELFNIPLEWSLKAQLVFGTPAEGARANIKEKEQKKPFEERVFFKGF</sequence>
<comment type="similarity">
    <text evidence="3">Belongs to the nitroreductase family.</text>
</comment>
<dbReference type="Pfam" id="PF00881">
    <property type="entry name" value="Nitroreductase"/>
    <property type="match status" value="1"/>
</dbReference>
<keyword evidence="6" id="KW-0539">Nucleus</keyword>
<dbReference type="PANTHER" id="PTHR43035:SF1">
    <property type="entry name" value="FATTY ACID REPRESSION MUTANT PROTEIN 2-RELATED"/>
    <property type="match status" value="1"/>
</dbReference>
<evidence type="ECO:0000256" key="2">
    <source>
        <dbReference type="ARBA" id="ARBA00004496"/>
    </source>
</evidence>
<gene>
    <name evidence="9" type="ORF">K489DRAFT_369386</name>
</gene>
<name>A0A6J3M938_9PEZI</name>
<dbReference type="InterPro" id="IPR000415">
    <property type="entry name" value="Nitroreductase-like"/>
</dbReference>
<dbReference type="RefSeq" id="XP_033461561.1">
    <property type="nucleotide sequence ID" value="XM_033603030.1"/>
</dbReference>
<proteinExistence type="inferred from homology"/>
<evidence type="ECO:0000313" key="8">
    <source>
        <dbReference type="Proteomes" id="UP000504637"/>
    </source>
</evidence>
<dbReference type="GO" id="GO:0005737">
    <property type="term" value="C:cytoplasm"/>
    <property type="evidence" value="ECO:0007669"/>
    <property type="project" value="UniProtKB-SubCell"/>
</dbReference>
<evidence type="ECO:0000259" key="7">
    <source>
        <dbReference type="Pfam" id="PF00881"/>
    </source>
</evidence>
<reference evidence="9" key="3">
    <citation type="submission" date="2025-08" db="UniProtKB">
        <authorList>
            <consortium name="RefSeq"/>
        </authorList>
    </citation>
    <scope>IDENTIFICATION</scope>
    <source>
        <strain evidence="9">CBS 342.82</strain>
    </source>
</reference>
<dbReference type="GO" id="GO:0016491">
    <property type="term" value="F:oxidoreductase activity"/>
    <property type="evidence" value="ECO:0007669"/>
    <property type="project" value="UniProtKB-KW"/>
</dbReference>
<evidence type="ECO:0000256" key="4">
    <source>
        <dbReference type="ARBA" id="ARBA00022490"/>
    </source>
</evidence>
<evidence type="ECO:0000313" key="9">
    <source>
        <dbReference type="RefSeq" id="XP_033461561.1"/>
    </source>
</evidence>
<dbReference type="CDD" id="cd02140">
    <property type="entry name" value="Frm2-like"/>
    <property type="match status" value="1"/>
</dbReference>
<evidence type="ECO:0000256" key="3">
    <source>
        <dbReference type="ARBA" id="ARBA00007118"/>
    </source>
</evidence>
<keyword evidence="8" id="KW-1185">Reference proteome</keyword>
<reference evidence="9" key="2">
    <citation type="submission" date="2020-04" db="EMBL/GenBank/DDBJ databases">
        <authorList>
            <consortium name="NCBI Genome Project"/>
        </authorList>
    </citation>
    <scope>NUCLEOTIDE SEQUENCE</scope>
    <source>
        <strain evidence="9">CBS 342.82</strain>
    </source>
</reference>
<evidence type="ECO:0000256" key="5">
    <source>
        <dbReference type="ARBA" id="ARBA00023002"/>
    </source>
</evidence>
<dbReference type="InterPro" id="IPR033877">
    <property type="entry name" value="Frm2/Hbn1"/>
</dbReference>
<evidence type="ECO:0000256" key="6">
    <source>
        <dbReference type="ARBA" id="ARBA00023242"/>
    </source>
</evidence>
<reference evidence="9" key="1">
    <citation type="submission" date="2020-01" db="EMBL/GenBank/DDBJ databases">
        <authorList>
            <consortium name="DOE Joint Genome Institute"/>
            <person name="Haridas S."/>
            <person name="Albert R."/>
            <person name="Binder M."/>
            <person name="Bloem J."/>
            <person name="Labutti K."/>
            <person name="Salamov A."/>
            <person name="Andreopoulos B."/>
            <person name="Baker S.E."/>
            <person name="Barry K."/>
            <person name="Bills G."/>
            <person name="Bluhm B.H."/>
            <person name="Cannon C."/>
            <person name="Castanera R."/>
            <person name="Culley D.E."/>
            <person name="Daum C."/>
            <person name="Ezra D."/>
            <person name="Gonzalez J.B."/>
            <person name="Henrissat B."/>
            <person name="Kuo A."/>
            <person name="Liang C."/>
            <person name="Lipzen A."/>
            <person name="Lutzoni F."/>
            <person name="Magnuson J."/>
            <person name="Mondo S."/>
            <person name="Nolan M."/>
            <person name="Ohm R."/>
            <person name="Pangilinan J."/>
            <person name="Park H.-J."/>
            <person name="Ramirez L."/>
            <person name="Alfaro M."/>
            <person name="Sun H."/>
            <person name="Tritt A."/>
            <person name="Yoshinaga Y."/>
            <person name="Zwiers L.-H."/>
            <person name="Turgeon B.G."/>
            <person name="Goodwin S.B."/>
            <person name="Spatafora J.W."/>
            <person name="Crous P.W."/>
            <person name="Grigoriev I.V."/>
        </authorList>
    </citation>
    <scope>NUCLEOTIDE SEQUENCE</scope>
    <source>
        <strain evidence="9">CBS 342.82</strain>
    </source>
</reference>
<accession>A0A6J3M938</accession>
<dbReference type="SUPFAM" id="SSF55469">
    <property type="entry name" value="FMN-dependent nitroreductase-like"/>
    <property type="match status" value="1"/>
</dbReference>
<dbReference type="GO" id="GO:0005634">
    <property type="term" value="C:nucleus"/>
    <property type="evidence" value="ECO:0007669"/>
    <property type="project" value="UniProtKB-SubCell"/>
</dbReference>
<dbReference type="PANTHER" id="PTHR43035">
    <property type="entry name" value="FATTY ACID REPRESSION MUTANT PROTEIN 2-RELATED"/>
    <property type="match status" value="1"/>
</dbReference>
<organism evidence="9">
    <name type="scientific">Dissoconium aciculare CBS 342.82</name>
    <dbReference type="NCBI Taxonomy" id="1314786"/>
    <lineage>
        <taxon>Eukaryota</taxon>
        <taxon>Fungi</taxon>
        <taxon>Dikarya</taxon>
        <taxon>Ascomycota</taxon>
        <taxon>Pezizomycotina</taxon>
        <taxon>Dothideomycetes</taxon>
        <taxon>Dothideomycetidae</taxon>
        <taxon>Mycosphaerellales</taxon>
        <taxon>Dissoconiaceae</taxon>
        <taxon>Dissoconium</taxon>
    </lineage>
</organism>
<dbReference type="OrthoDB" id="2138173at2759"/>
<dbReference type="GO" id="GO:0034599">
    <property type="term" value="P:cellular response to oxidative stress"/>
    <property type="evidence" value="ECO:0007669"/>
    <property type="project" value="InterPro"/>
</dbReference>
<dbReference type="Gene3D" id="3.40.109.10">
    <property type="entry name" value="NADH Oxidase"/>
    <property type="match status" value="1"/>
</dbReference>
<feature type="domain" description="Nitroreductase" evidence="7">
    <location>
        <begin position="13"/>
        <end position="179"/>
    </location>
</feature>
<dbReference type="AlphaFoldDB" id="A0A6J3M938"/>